<organism evidence="1 2">
    <name type="scientific">Zhouia amylolytica AD3</name>
    <dbReference type="NCBI Taxonomy" id="1286632"/>
    <lineage>
        <taxon>Bacteria</taxon>
        <taxon>Pseudomonadati</taxon>
        <taxon>Bacteroidota</taxon>
        <taxon>Flavobacteriia</taxon>
        <taxon>Flavobacteriales</taxon>
        <taxon>Flavobacteriaceae</taxon>
        <taxon>Zhouia</taxon>
    </lineage>
</organism>
<dbReference type="EMBL" id="AYXY01000002">
    <property type="protein sequence ID" value="ETN96464.1"/>
    <property type="molecule type" value="Genomic_DNA"/>
</dbReference>
<dbReference type="Proteomes" id="UP000018850">
    <property type="component" value="Unassembled WGS sequence"/>
</dbReference>
<keyword evidence="2" id="KW-1185">Reference proteome</keyword>
<evidence type="ECO:0008006" key="3">
    <source>
        <dbReference type="Google" id="ProtNLM"/>
    </source>
</evidence>
<sequence length="193" mass="22516">MTGSWRNESYREYTPKKVLIIGVTPNLTAQRMFEDKLANEFRSRGVLASTSTLIFPERFIENKQSEAQIQEEIQNLLDRKFDAILVSAVKGIDERQAYSEGYAKTDYYWRRFRGYYFVYQDIYYNPGYYEKYKVYHIESSLFSLNEESGESSLVWVANFDMVDPQDLGSSVNDYVESMVKALEKEGILVSKGN</sequence>
<dbReference type="AlphaFoldDB" id="W2UR94"/>
<evidence type="ECO:0000313" key="2">
    <source>
        <dbReference type="Proteomes" id="UP000018850"/>
    </source>
</evidence>
<dbReference type="STRING" id="376730.SAMN04487906_2850"/>
<reference evidence="2" key="1">
    <citation type="submission" date="2013-11" db="EMBL/GenBank/DDBJ databases">
        <title>Draft genome sequence from a member of Zhouia, isolated tidal flat.</title>
        <authorList>
            <person name="Jin H."/>
            <person name="Jeon C.O."/>
        </authorList>
    </citation>
    <scope>NUCLEOTIDE SEQUENCE [LARGE SCALE GENOMIC DNA]</scope>
    <source>
        <strain evidence="2">AD3</strain>
    </source>
</reference>
<comment type="caution">
    <text evidence="1">The sequence shown here is derived from an EMBL/GenBank/DDBJ whole genome shotgun (WGS) entry which is preliminary data.</text>
</comment>
<evidence type="ECO:0000313" key="1">
    <source>
        <dbReference type="EMBL" id="ETN96464.1"/>
    </source>
</evidence>
<name>W2UR94_9FLAO</name>
<gene>
    <name evidence="1" type="ORF">P278_05420</name>
</gene>
<protein>
    <recommendedName>
        <fullName evidence="3">Lipoprotein</fullName>
    </recommendedName>
</protein>
<reference evidence="1 2" key="2">
    <citation type="journal article" date="2016" name="Genome Announc.">
        <title>Draft Genome Sequence of Zhouia amylolytica AD3, Isolated from Tidal Flat Sediment.</title>
        <authorList>
            <person name="Jia B."/>
            <person name="Jin H.M."/>
            <person name="Lee H.J."/>
            <person name="Jeon C.O."/>
        </authorList>
    </citation>
    <scope>NUCLEOTIDE SEQUENCE [LARGE SCALE GENOMIC DNA]</scope>
    <source>
        <strain evidence="1 2">AD3</strain>
    </source>
</reference>
<dbReference type="eggNOG" id="ENOG5031JFP">
    <property type="taxonomic scope" value="Bacteria"/>
</dbReference>
<proteinExistence type="predicted"/>
<accession>W2UR94</accession>